<dbReference type="AlphaFoldDB" id="A0A1N7JA82"/>
<proteinExistence type="predicted"/>
<feature type="domain" description="ABC-type glycine betaine transport system substrate-binding" evidence="3">
    <location>
        <begin position="43"/>
        <end position="183"/>
    </location>
</feature>
<dbReference type="Proteomes" id="UP000187608">
    <property type="component" value="Unassembled WGS sequence"/>
</dbReference>
<evidence type="ECO:0000313" key="5">
    <source>
        <dbReference type="Proteomes" id="UP000187608"/>
    </source>
</evidence>
<dbReference type="InterPro" id="IPR007210">
    <property type="entry name" value="ABC_Gly_betaine_transp_sub-bd"/>
</dbReference>
<feature type="domain" description="ABC-type glycine betaine transport system substrate-binding" evidence="3">
    <location>
        <begin position="203"/>
        <end position="304"/>
    </location>
</feature>
<dbReference type="RefSeq" id="WP_076558480.1">
    <property type="nucleotide sequence ID" value="NZ_FTOC01000004.1"/>
</dbReference>
<gene>
    <name evidence="4" type="ORF">SAMN05421687_104246</name>
</gene>
<evidence type="ECO:0000256" key="1">
    <source>
        <dbReference type="SAM" id="MobiDB-lite"/>
    </source>
</evidence>
<dbReference type="Gene3D" id="3.10.105.10">
    <property type="entry name" value="Dipeptide-binding Protein, Domain 3"/>
    <property type="match status" value="1"/>
</dbReference>
<dbReference type="EMBL" id="FTOC01000004">
    <property type="protein sequence ID" value="SIS46156.1"/>
    <property type="molecule type" value="Genomic_DNA"/>
</dbReference>
<accession>A0A1N7JA82</accession>
<keyword evidence="2" id="KW-0732">Signal</keyword>
<name>A0A1N7JA82_9BACI</name>
<dbReference type="Gene3D" id="3.40.190.100">
    <property type="entry name" value="Glycine betaine-binding periplasmic protein, domain 2"/>
    <property type="match status" value="1"/>
</dbReference>
<protein>
    <submittedName>
        <fullName evidence="4">Glycine betaine/proline transport system substrate-binding protein</fullName>
    </submittedName>
</protein>
<dbReference type="GO" id="GO:0043190">
    <property type="term" value="C:ATP-binding cassette (ABC) transporter complex"/>
    <property type="evidence" value="ECO:0007669"/>
    <property type="project" value="InterPro"/>
</dbReference>
<dbReference type="Pfam" id="PF04069">
    <property type="entry name" value="OpuAC"/>
    <property type="match status" value="2"/>
</dbReference>
<dbReference type="OrthoDB" id="9787902at2"/>
<dbReference type="PROSITE" id="PS51257">
    <property type="entry name" value="PROKAR_LIPOPROTEIN"/>
    <property type="match status" value="1"/>
</dbReference>
<feature type="signal peptide" evidence="2">
    <location>
        <begin position="1"/>
        <end position="21"/>
    </location>
</feature>
<reference evidence="5" key="1">
    <citation type="submission" date="2017-01" db="EMBL/GenBank/DDBJ databases">
        <authorList>
            <person name="Varghese N."/>
            <person name="Submissions S."/>
        </authorList>
    </citation>
    <scope>NUCLEOTIDE SEQUENCE [LARGE SCALE GENOMIC DNA]</scope>
    <source>
        <strain evidence="5">DSM 23127</strain>
    </source>
</reference>
<feature type="compositionally biased region" description="Low complexity" evidence="1">
    <location>
        <begin position="25"/>
        <end position="36"/>
    </location>
</feature>
<sequence length="306" mass="33097">MLNFTKRKLGLVSVLSLSLVAAGCGSGDDSSSGNSEGESETSVSEEVEHTIVGIEPGAGATVATEETVETYDSLNGWEHEQSSTAAMLTSLGDAIEEEEPIVVVGWSPHYMFAKWDLKYLEDPEGSYGGSEQITTLARTGFEEENTGAYQILERIGWDISTLEDLMLQAQDASVEEVAQSWIDDNQDKVDEWLADAPEGDGATVDLVLTPWDSERLTGNMAKLALEQHGYEVNLTPVDPAIVFESVATGDSDATLAAWLPKTHGSFYEEHKENLVKVNEAIDGAKIGLAVPEYMDIESIEDLEAAE</sequence>
<dbReference type="GO" id="GO:0022857">
    <property type="term" value="F:transmembrane transporter activity"/>
    <property type="evidence" value="ECO:0007669"/>
    <property type="project" value="InterPro"/>
</dbReference>
<keyword evidence="5" id="KW-1185">Reference proteome</keyword>
<dbReference type="STRING" id="570947.SAMN05421687_104246"/>
<feature type="chain" id="PRO_5038507597" evidence="2">
    <location>
        <begin position="22"/>
        <end position="306"/>
    </location>
</feature>
<evidence type="ECO:0000313" key="4">
    <source>
        <dbReference type="EMBL" id="SIS46156.1"/>
    </source>
</evidence>
<evidence type="ECO:0000256" key="2">
    <source>
        <dbReference type="SAM" id="SignalP"/>
    </source>
</evidence>
<dbReference type="SUPFAM" id="SSF53850">
    <property type="entry name" value="Periplasmic binding protein-like II"/>
    <property type="match status" value="2"/>
</dbReference>
<evidence type="ECO:0000259" key="3">
    <source>
        <dbReference type="Pfam" id="PF04069"/>
    </source>
</evidence>
<organism evidence="4 5">
    <name type="scientific">Salimicrobium flavidum</name>
    <dbReference type="NCBI Taxonomy" id="570947"/>
    <lineage>
        <taxon>Bacteria</taxon>
        <taxon>Bacillati</taxon>
        <taxon>Bacillota</taxon>
        <taxon>Bacilli</taxon>
        <taxon>Bacillales</taxon>
        <taxon>Bacillaceae</taxon>
        <taxon>Salimicrobium</taxon>
    </lineage>
</organism>
<feature type="region of interest" description="Disordered" evidence="1">
    <location>
        <begin position="25"/>
        <end position="47"/>
    </location>
</feature>